<comment type="caution">
    <text evidence="4">The sequence shown here is derived from an EMBL/GenBank/DDBJ whole genome shotgun (WGS) entry which is preliminary data.</text>
</comment>
<feature type="domain" description="WxL" evidence="3">
    <location>
        <begin position="29"/>
        <end position="245"/>
    </location>
</feature>
<feature type="chain" id="PRO_5037335323" evidence="2">
    <location>
        <begin position="28"/>
        <end position="247"/>
    </location>
</feature>
<dbReference type="RefSeq" id="WP_209525060.1">
    <property type="nucleotide sequence ID" value="NZ_JAEEGA010000002.1"/>
</dbReference>
<organism evidence="4 5">
    <name type="scientific">Vagococcus allomyrinae</name>
    <dbReference type="NCBI Taxonomy" id="2794353"/>
    <lineage>
        <taxon>Bacteria</taxon>
        <taxon>Bacillati</taxon>
        <taxon>Bacillota</taxon>
        <taxon>Bacilli</taxon>
        <taxon>Lactobacillales</taxon>
        <taxon>Enterococcaceae</taxon>
        <taxon>Vagococcus</taxon>
    </lineage>
</organism>
<evidence type="ECO:0000259" key="3">
    <source>
        <dbReference type="Pfam" id="PF13731"/>
    </source>
</evidence>
<feature type="signal peptide" evidence="2">
    <location>
        <begin position="1"/>
        <end position="27"/>
    </location>
</feature>
<protein>
    <submittedName>
        <fullName evidence="4">WxL domain-containing protein</fullName>
    </submittedName>
</protein>
<feature type="region of interest" description="Disordered" evidence="1">
    <location>
        <begin position="42"/>
        <end position="73"/>
    </location>
</feature>
<evidence type="ECO:0000256" key="2">
    <source>
        <dbReference type="SAM" id="SignalP"/>
    </source>
</evidence>
<dbReference type="AlphaFoldDB" id="A0A940SQW7"/>
<keyword evidence="2" id="KW-0732">Signal</keyword>
<evidence type="ECO:0000313" key="4">
    <source>
        <dbReference type="EMBL" id="MBP1040167.1"/>
    </source>
</evidence>
<gene>
    <name evidence="4" type="ORF">I6N95_03990</name>
</gene>
<proteinExistence type="predicted"/>
<dbReference type="EMBL" id="JAEEGA010000002">
    <property type="protein sequence ID" value="MBP1040167.1"/>
    <property type="molecule type" value="Genomic_DNA"/>
</dbReference>
<evidence type="ECO:0000313" key="5">
    <source>
        <dbReference type="Proteomes" id="UP000674938"/>
    </source>
</evidence>
<keyword evidence="5" id="KW-1185">Reference proteome</keyword>
<dbReference type="Proteomes" id="UP000674938">
    <property type="component" value="Unassembled WGS sequence"/>
</dbReference>
<dbReference type="Pfam" id="PF13731">
    <property type="entry name" value="WxL"/>
    <property type="match status" value="1"/>
</dbReference>
<sequence>MMKLQKLAGAVLLGSLALGMVAPQALAASEDLTGKGTVTFLEDKSITGPTDPEEPGKEVEVDPGEGTTQTEQGPLSVDFVSVLKFGEQTLTPSANAGVYEAQATTITKDGEKVERGNYVQVTDKRSGSTKQGWQLSAAMTKKFTSETTQDEIGGATISFANPFLNSDQADKGDIQTNATVLLESDGSSAPVANAAAGKGWGTYTVEYGTSTDANMDKSVILTVPASTPLSVDEEYTADITWTIANLD</sequence>
<dbReference type="InterPro" id="IPR027994">
    <property type="entry name" value="WxL_dom"/>
</dbReference>
<reference evidence="4" key="1">
    <citation type="submission" date="2020-12" db="EMBL/GenBank/DDBJ databases">
        <title>Vagococcus allomyrinae sp. nov. and Enterococcus lavae sp. nov., isolated from the larvae of Allomyrina dichotoma.</title>
        <authorList>
            <person name="Lee S.D."/>
        </authorList>
    </citation>
    <scope>NUCLEOTIDE SEQUENCE</scope>
    <source>
        <strain evidence="4">BWB3-3</strain>
    </source>
</reference>
<accession>A0A940SQW7</accession>
<name>A0A940SQW7_9ENTE</name>
<evidence type="ECO:0000256" key="1">
    <source>
        <dbReference type="SAM" id="MobiDB-lite"/>
    </source>
</evidence>